<reference evidence="2" key="1">
    <citation type="journal article" date="2021" name="PeerJ">
        <title>Extensive microbial diversity within the chicken gut microbiome revealed by metagenomics and culture.</title>
        <authorList>
            <person name="Gilroy R."/>
            <person name="Ravi A."/>
            <person name="Getino M."/>
            <person name="Pursley I."/>
            <person name="Horton D.L."/>
            <person name="Alikhan N.F."/>
            <person name="Baker D."/>
            <person name="Gharbi K."/>
            <person name="Hall N."/>
            <person name="Watson M."/>
            <person name="Adriaenssens E.M."/>
            <person name="Foster-Nyarko E."/>
            <person name="Jarju S."/>
            <person name="Secka A."/>
            <person name="Antonio M."/>
            <person name="Oren A."/>
            <person name="Chaudhuri R.R."/>
            <person name="La Ragione R."/>
            <person name="Hildebrand F."/>
            <person name="Pallen M.J."/>
        </authorList>
    </citation>
    <scope>NUCLEOTIDE SEQUENCE</scope>
    <source>
        <strain evidence="2">ChiGjej4B4-7305</strain>
    </source>
</reference>
<dbReference type="AlphaFoldDB" id="A0A9D2ECV7"/>
<dbReference type="GO" id="GO:0022857">
    <property type="term" value="F:transmembrane transporter activity"/>
    <property type="evidence" value="ECO:0007669"/>
    <property type="project" value="InterPro"/>
</dbReference>
<evidence type="ECO:0000256" key="1">
    <source>
        <dbReference type="SAM" id="Phobius"/>
    </source>
</evidence>
<keyword evidence="1" id="KW-0472">Membrane</keyword>
<keyword evidence="1" id="KW-0812">Transmembrane</keyword>
<gene>
    <name evidence="2" type="ORF">H9815_05715</name>
</gene>
<evidence type="ECO:0000313" key="3">
    <source>
        <dbReference type="Proteomes" id="UP000824037"/>
    </source>
</evidence>
<dbReference type="EMBL" id="DXBY01000090">
    <property type="protein sequence ID" value="HIZ35254.1"/>
    <property type="molecule type" value="Genomic_DNA"/>
</dbReference>
<feature type="transmembrane region" description="Helical" evidence="1">
    <location>
        <begin position="131"/>
        <end position="150"/>
    </location>
</feature>
<accession>A0A9D2ECV7</accession>
<name>A0A9D2ECV7_9MICO</name>
<dbReference type="PROSITE" id="PS01023">
    <property type="entry name" value="PTR2_2"/>
    <property type="match status" value="1"/>
</dbReference>
<protein>
    <submittedName>
        <fullName evidence="2">Uncharacterized protein</fullName>
    </submittedName>
</protein>
<comment type="caution">
    <text evidence="2">The sequence shown here is derived from an EMBL/GenBank/DDBJ whole genome shotgun (WGS) entry which is preliminary data.</text>
</comment>
<feature type="transmembrane region" description="Helical" evidence="1">
    <location>
        <begin position="156"/>
        <end position="174"/>
    </location>
</feature>
<dbReference type="GO" id="GO:0016020">
    <property type="term" value="C:membrane"/>
    <property type="evidence" value="ECO:0007669"/>
    <property type="project" value="InterPro"/>
</dbReference>
<organism evidence="2 3">
    <name type="scientific">Candidatus Ruania gallistercoris</name>
    <dbReference type="NCBI Taxonomy" id="2838746"/>
    <lineage>
        <taxon>Bacteria</taxon>
        <taxon>Bacillati</taxon>
        <taxon>Actinomycetota</taxon>
        <taxon>Actinomycetes</taxon>
        <taxon>Micrococcales</taxon>
        <taxon>Ruaniaceae</taxon>
        <taxon>Ruania</taxon>
    </lineage>
</organism>
<proteinExistence type="predicted"/>
<feature type="transmembrane region" description="Helical" evidence="1">
    <location>
        <begin position="78"/>
        <end position="99"/>
    </location>
</feature>
<dbReference type="GO" id="GO:0006857">
    <property type="term" value="P:oligopeptide transport"/>
    <property type="evidence" value="ECO:0007669"/>
    <property type="project" value="InterPro"/>
</dbReference>
<evidence type="ECO:0000313" key="2">
    <source>
        <dbReference type="EMBL" id="HIZ35254.1"/>
    </source>
</evidence>
<feature type="transmembrane region" description="Helical" evidence="1">
    <location>
        <begin position="46"/>
        <end position="66"/>
    </location>
</feature>
<sequence>MTEAPATDTSFVATRLPALIGTGFGLLFVLINAGGLPAPWPLPVRVAGLVLTGAVLARTLIGPVSPAPRPEPDAMRTYWHWVGIEGLAIFAGAFLLGRLGLGELGVLWVIAVVGVHFIPFATAFGRRAYAVLGGVLIAVAVVGVGLAVLFGTTGPALAGVGAGVVLLLFAATFGRTRP</sequence>
<feature type="transmembrane region" description="Helical" evidence="1">
    <location>
        <begin position="12"/>
        <end position="34"/>
    </location>
</feature>
<dbReference type="InterPro" id="IPR018456">
    <property type="entry name" value="PTR2_symporter_CS"/>
</dbReference>
<dbReference type="Proteomes" id="UP000824037">
    <property type="component" value="Unassembled WGS sequence"/>
</dbReference>
<feature type="transmembrane region" description="Helical" evidence="1">
    <location>
        <begin position="105"/>
        <end position="124"/>
    </location>
</feature>
<keyword evidence="1" id="KW-1133">Transmembrane helix</keyword>
<reference evidence="2" key="2">
    <citation type="submission" date="2021-04" db="EMBL/GenBank/DDBJ databases">
        <authorList>
            <person name="Gilroy R."/>
        </authorList>
    </citation>
    <scope>NUCLEOTIDE SEQUENCE</scope>
    <source>
        <strain evidence="2">ChiGjej4B4-7305</strain>
    </source>
</reference>